<dbReference type="InterPro" id="IPR024932">
    <property type="entry name" value="ApbE"/>
</dbReference>
<protein>
    <recommendedName>
        <fullName evidence="2 10">FAD:protein FMN transferase</fullName>
        <ecNumber evidence="1 10">2.7.1.180</ecNumber>
    </recommendedName>
    <alternativeName>
        <fullName evidence="8 10">Flavin transferase</fullName>
    </alternativeName>
</protein>
<keyword evidence="4 10" id="KW-0808">Transferase</keyword>
<reference evidence="14" key="1">
    <citation type="submission" date="2018-03" db="EMBL/GenBank/DDBJ databases">
        <title>Gramella fulva sp. nov., isolated from a dry surface of tidal flat.</title>
        <authorList>
            <person name="Hwang S.H."/>
            <person name="Hwang W.M."/>
            <person name="Kang K."/>
            <person name="Ahn T.-Y."/>
        </authorList>
    </citation>
    <scope>NUCLEOTIDE SEQUENCE [LARGE SCALE GENOMIC DNA]</scope>
    <source>
        <strain evidence="14">SH35</strain>
    </source>
</reference>
<evidence type="ECO:0000256" key="12">
    <source>
        <dbReference type="SAM" id="Phobius"/>
    </source>
</evidence>
<evidence type="ECO:0000313" key="13">
    <source>
        <dbReference type="EMBL" id="AVR45186.1"/>
    </source>
</evidence>
<evidence type="ECO:0000256" key="8">
    <source>
        <dbReference type="ARBA" id="ARBA00031306"/>
    </source>
</evidence>
<dbReference type="Gene3D" id="3.10.520.10">
    <property type="entry name" value="ApbE-like domains"/>
    <property type="match status" value="1"/>
</dbReference>
<evidence type="ECO:0000256" key="4">
    <source>
        <dbReference type="ARBA" id="ARBA00022679"/>
    </source>
</evidence>
<dbReference type="PIRSF" id="PIRSF006268">
    <property type="entry name" value="ApbE"/>
    <property type="match status" value="1"/>
</dbReference>
<dbReference type="InterPro" id="IPR003374">
    <property type="entry name" value="ApbE-like_sf"/>
</dbReference>
<keyword evidence="12" id="KW-1133">Transmembrane helix</keyword>
<evidence type="ECO:0000256" key="2">
    <source>
        <dbReference type="ARBA" id="ARBA00016337"/>
    </source>
</evidence>
<gene>
    <name evidence="13" type="ORF">C7S20_07820</name>
</gene>
<comment type="similarity">
    <text evidence="10">Belongs to the ApbE family.</text>
</comment>
<organism evidence="13 14">
    <name type="scientific">Christiangramia fulva</name>
    <dbReference type="NCBI Taxonomy" id="2126553"/>
    <lineage>
        <taxon>Bacteria</taxon>
        <taxon>Pseudomonadati</taxon>
        <taxon>Bacteroidota</taxon>
        <taxon>Flavobacteriia</taxon>
        <taxon>Flavobacteriales</taxon>
        <taxon>Flavobacteriaceae</taxon>
        <taxon>Christiangramia</taxon>
    </lineage>
</organism>
<keyword evidence="5 10" id="KW-0479">Metal-binding</keyword>
<dbReference type="RefSeq" id="WP_107011964.1">
    <property type="nucleotide sequence ID" value="NZ_CP028136.1"/>
</dbReference>
<keyword evidence="6 10" id="KW-0274">FAD</keyword>
<accession>A0A2R3Z4I5</accession>
<dbReference type="Pfam" id="PF02424">
    <property type="entry name" value="ApbE"/>
    <property type="match status" value="1"/>
</dbReference>
<evidence type="ECO:0000256" key="3">
    <source>
        <dbReference type="ARBA" id="ARBA00022630"/>
    </source>
</evidence>
<dbReference type="GO" id="GO:0016740">
    <property type="term" value="F:transferase activity"/>
    <property type="evidence" value="ECO:0007669"/>
    <property type="project" value="UniProtKB-UniRule"/>
</dbReference>
<evidence type="ECO:0000256" key="10">
    <source>
        <dbReference type="PIRNR" id="PIRNR006268"/>
    </source>
</evidence>
<keyword evidence="12" id="KW-0812">Transmembrane</keyword>
<dbReference type="SUPFAM" id="SSF143631">
    <property type="entry name" value="ApbE-like"/>
    <property type="match status" value="1"/>
</dbReference>
<feature type="binding site" evidence="11">
    <location>
        <position position="171"/>
    </location>
    <ligand>
        <name>Mg(2+)</name>
        <dbReference type="ChEBI" id="CHEBI:18420"/>
    </ligand>
</feature>
<evidence type="ECO:0000256" key="11">
    <source>
        <dbReference type="PIRSR" id="PIRSR006268-2"/>
    </source>
</evidence>
<feature type="binding site" evidence="11">
    <location>
        <position position="294"/>
    </location>
    <ligand>
        <name>Mg(2+)</name>
        <dbReference type="ChEBI" id="CHEBI:18420"/>
    </ligand>
</feature>
<name>A0A2R3Z4I5_9FLAO</name>
<evidence type="ECO:0000256" key="9">
    <source>
        <dbReference type="ARBA" id="ARBA00048540"/>
    </source>
</evidence>
<proteinExistence type="inferred from homology"/>
<keyword evidence="7 10" id="KW-0460">Magnesium</keyword>
<dbReference type="EMBL" id="CP028136">
    <property type="protein sequence ID" value="AVR45186.1"/>
    <property type="molecule type" value="Genomic_DNA"/>
</dbReference>
<dbReference type="KEGG" id="grs:C7S20_07820"/>
<evidence type="ECO:0000313" key="14">
    <source>
        <dbReference type="Proteomes" id="UP000241507"/>
    </source>
</evidence>
<dbReference type="OrthoDB" id="9778595at2"/>
<keyword evidence="14" id="KW-1185">Reference proteome</keyword>
<comment type="cofactor">
    <cofactor evidence="11">
        <name>Mg(2+)</name>
        <dbReference type="ChEBI" id="CHEBI:18420"/>
    </cofactor>
    <cofactor evidence="11">
        <name>Mn(2+)</name>
        <dbReference type="ChEBI" id="CHEBI:29035"/>
    </cofactor>
    <text evidence="11">Magnesium. Can also use manganese.</text>
</comment>
<evidence type="ECO:0000256" key="5">
    <source>
        <dbReference type="ARBA" id="ARBA00022723"/>
    </source>
</evidence>
<evidence type="ECO:0000256" key="6">
    <source>
        <dbReference type="ARBA" id="ARBA00022827"/>
    </source>
</evidence>
<feature type="binding site" evidence="11">
    <location>
        <position position="290"/>
    </location>
    <ligand>
        <name>Mg(2+)</name>
        <dbReference type="ChEBI" id="CHEBI:18420"/>
    </ligand>
</feature>
<keyword evidence="12" id="KW-0472">Membrane</keyword>
<dbReference type="EC" id="2.7.1.180" evidence="1 10"/>
<dbReference type="Proteomes" id="UP000241507">
    <property type="component" value="Chromosome"/>
</dbReference>
<dbReference type="GO" id="GO:0046872">
    <property type="term" value="F:metal ion binding"/>
    <property type="evidence" value="ECO:0007669"/>
    <property type="project" value="UniProtKB-UniRule"/>
</dbReference>
<dbReference type="AlphaFoldDB" id="A0A2R3Z4I5"/>
<comment type="catalytic activity">
    <reaction evidence="9 10">
        <text>L-threonyl-[protein] + FAD = FMN-L-threonyl-[protein] + AMP + H(+)</text>
        <dbReference type="Rhea" id="RHEA:36847"/>
        <dbReference type="Rhea" id="RHEA-COMP:11060"/>
        <dbReference type="Rhea" id="RHEA-COMP:11061"/>
        <dbReference type="ChEBI" id="CHEBI:15378"/>
        <dbReference type="ChEBI" id="CHEBI:30013"/>
        <dbReference type="ChEBI" id="CHEBI:57692"/>
        <dbReference type="ChEBI" id="CHEBI:74257"/>
        <dbReference type="ChEBI" id="CHEBI:456215"/>
        <dbReference type="EC" id="2.7.1.180"/>
    </reaction>
</comment>
<dbReference type="PANTHER" id="PTHR30040:SF2">
    <property type="entry name" value="FAD:PROTEIN FMN TRANSFERASE"/>
    <property type="match status" value="1"/>
</dbReference>
<evidence type="ECO:0000256" key="7">
    <source>
        <dbReference type="ARBA" id="ARBA00022842"/>
    </source>
</evidence>
<keyword evidence="3 10" id="KW-0285">Flavoprotein</keyword>
<evidence type="ECO:0000256" key="1">
    <source>
        <dbReference type="ARBA" id="ARBA00011955"/>
    </source>
</evidence>
<dbReference type="PANTHER" id="PTHR30040">
    <property type="entry name" value="THIAMINE BIOSYNTHESIS LIPOPROTEIN APBE"/>
    <property type="match status" value="1"/>
</dbReference>
<sequence>MNKAKFLKFFIPLVLLIITEILFLNKNYNNHYITLKGDIYGTFYSIKYRSHTNFQEGIDSIFSSIDNAVSYFNPTSEISIFNKNGQFLHPSKIFLEQLNRARFYYQKTQGAFEPTLSPIIEAWGFGFRAGNKPTPSQVDSLLNLVSFEKNIYFNDTVVKAVKKNTTINLTAMGEGFTIDKIAKYLDTKKIQDYKVEIGGEIKCHGVNEKGEIWRIGIENPNFSLGKEENRILKIVKLDDAAISTSGSYRKFYLDSTGRRRPHIIDPKTGYPVSHNLLSASIKCKSAEKADAMATACMVLGLRKSIDLIKADSGLEGFLIYDDETNTLDTWKSENF</sequence>
<feature type="transmembrane region" description="Helical" evidence="12">
    <location>
        <begin position="6"/>
        <end position="24"/>
    </location>
</feature>